<organism evidence="1">
    <name type="scientific">marine sediment metagenome</name>
    <dbReference type="NCBI Taxonomy" id="412755"/>
    <lineage>
        <taxon>unclassified sequences</taxon>
        <taxon>metagenomes</taxon>
        <taxon>ecological metagenomes</taxon>
    </lineage>
</organism>
<comment type="caution">
    <text evidence="1">The sequence shown here is derived from an EMBL/GenBank/DDBJ whole genome shotgun (WGS) entry which is preliminary data.</text>
</comment>
<feature type="non-terminal residue" evidence="1">
    <location>
        <position position="100"/>
    </location>
</feature>
<protein>
    <submittedName>
        <fullName evidence="1">Uncharacterized protein</fullName>
    </submittedName>
</protein>
<accession>A0A0F8X341</accession>
<reference evidence="1" key="1">
    <citation type="journal article" date="2015" name="Nature">
        <title>Complex archaea that bridge the gap between prokaryotes and eukaryotes.</title>
        <authorList>
            <person name="Spang A."/>
            <person name="Saw J.H."/>
            <person name="Jorgensen S.L."/>
            <person name="Zaremba-Niedzwiedzka K."/>
            <person name="Martijn J."/>
            <person name="Lind A.E."/>
            <person name="van Eijk R."/>
            <person name="Schleper C."/>
            <person name="Guy L."/>
            <person name="Ettema T.J."/>
        </authorList>
    </citation>
    <scope>NUCLEOTIDE SEQUENCE</scope>
</reference>
<dbReference type="EMBL" id="LAZR01065572">
    <property type="protein sequence ID" value="KKK55285.1"/>
    <property type="molecule type" value="Genomic_DNA"/>
</dbReference>
<sequence>MAFNFLEFFTTMVVPALISAGGAAISAAALPEGQQLRGFSRGSILAAFNEAQQAAQSQLGAAQEFAGRDITIPGANVSGIVGDINIEGLDPDLGLGISQG</sequence>
<gene>
    <name evidence="1" type="ORF">LCGC14_3076100</name>
</gene>
<proteinExistence type="predicted"/>
<dbReference type="AlphaFoldDB" id="A0A0F8X341"/>
<name>A0A0F8X341_9ZZZZ</name>
<evidence type="ECO:0000313" key="1">
    <source>
        <dbReference type="EMBL" id="KKK55285.1"/>
    </source>
</evidence>